<feature type="domain" description="DUF4382" evidence="1">
    <location>
        <begin position="31"/>
        <end position="176"/>
    </location>
</feature>
<dbReference type="EMBL" id="JAKRRX010000003">
    <property type="protein sequence ID" value="MCW8332425.1"/>
    <property type="molecule type" value="Genomic_DNA"/>
</dbReference>
<evidence type="ECO:0000313" key="3">
    <source>
        <dbReference type="Proteomes" id="UP001155586"/>
    </source>
</evidence>
<dbReference type="PROSITE" id="PS51257">
    <property type="entry name" value="PROKAR_LIPOPROTEIN"/>
    <property type="match status" value="1"/>
</dbReference>
<dbReference type="Proteomes" id="UP001155586">
    <property type="component" value="Unassembled WGS sequence"/>
</dbReference>
<dbReference type="RefSeq" id="WP_265686197.1">
    <property type="nucleotide sequence ID" value="NZ_JAKRRX010000003.1"/>
</dbReference>
<gene>
    <name evidence="2" type="ORF">MD483_01070</name>
</gene>
<evidence type="ECO:0000313" key="2">
    <source>
        <dbReference type="EMBL" id="MCW8332425.1"/>
    </source>
</evidence>
<sequence length="324" mass="34007">MRIVKGLGAFALSLLMVSCGGDDSGGSSGAASISFSVSDAPVDSAQEVVIAFDQVELVVSDEESIFLDVDGGANDYVQVDLLDYQGTDSLLIVSSQVVPVGSYENLILHISDESGVSYVVDNNGQQNLKQPSNKLKLGEFEVGTESVQAFTIEFVLRMSLVMRGNQGNNNGYILKPHGVTIVDNSEAVSLSGTVDTNLFDEGDACSLDSSSMVYLYSGGGLDSGLLIDLVDPDDETFTGEPAIPDGSIAPVASVEVADNGTYQFGFLTAGDYMVAFACDGDGDDAIEYNPEIIIPMAPTANSTGDKFSEVTLVNGQQAVVDFSY</sequence>
<reference evidence="2" key="1">
    <citation type="submission" date="2022-02" db="EMBL/GenBank/DDBJ databases">
        <title>Vibrio sp. nov., a new bacterium isolated from Bohai sea, China.</title>
        <authorList>
            <person name="Yuan Y."/>
        </authorList>
    </citation>
    <scope>NUCLEOTIDE SEQUENCE</scope>
    <source>
        <strain evidence="2">DBSS07</strain>
    </source>
</reference>
<dbReference type="Pfam" id="PF14321">
    <property type="entry name" value="DUF4382"/>
    <property type="match status" value="1"/>
</dbReference>
<accession>A0A9X3HNU5</accession>
<name>A0A9X3HNU5_9VIBR</name>
<dbReference type="InterPro" id="IPR025491">
    <property type="entry name" value="DUF4382"/>
</dbReference>
<keyword evidence="3" id="KW-1185">Reference proteome</keyword>
<organism evidence="2 3">
    <name type="scientific">Vibrio paucivorans</name>
    <dbReference type="NCBI Taxonomy" id="2829489"/>
    <lineage>
        <taxon>Bacteria</taxon>
        <taxon>Pseudomonadati</taxon>
        <taxon>Pseudomonadota</taxon>
        <taxon>Gammaproteobacteria</taxon>
        <taxon>Vibrionales</taxon>
        <taxon>Vibrionaceae</taxon>
        <taxon>Vibrio</taxon>
    </lineage>
</organism>
<proteinExistence type="predicted"/>
<comment type="caution">
    <text evidence="2">The sequence shown here is derived from an EMBL/GenBank/DDBJ whole genome shotgun (WGS) entry which is preliminary data.</text>
</comment>
<evidence type="ECO:0000259" key="1">
    <source>
        <dbReference type="Pfam" id="PF14321"/>
    </source>
</evidence>
<protein>
    <submittedName>
        <fullName evidence="2">DUF4382 domain-containing protein</fullName>
    </submittedName>
</protein>
<dbReference type="AlphaFoldDB" id="A0A9X3HNU5"/>